<proteinExistence type="predicted"/>
<organism evidence="1 2">
    <name type="scientific">Allacma fusca</name>
    <dbReference type="NCBI Taxonomy" id="39272"/>
    <lineage>
        <taxon>Eukaryota</taxon>
        <taxon>Metazoa</taxon>
        <taxon>Ecdysozoa</taxon>
        <taxon>Arthropoda</taxon>
        <taxon>Hexapoda</taxon>
        <taxon>Collembola</taxon>
        <taxon>Symphypleona</taxon>
        <taxon>Sminthuridae</taxon>
        <taxon>Allacma</taxon>
    </lineage>
</organism>
<accession>A0A8J2JA87</accession>
<name>A0A8J2JA87_9HEXA</name>
<dbReference type="AlphaFoldDB" id="A0A8J2JA87"/>
<dbReference type="EMBL" id="CAJVCH010041273">
    <property type="protein sequence ID" value="CAG7716796.1"/>
    <property type="molecule type" value="Genomic_DNA"/>
</dbReference>
<reference evidence="1" key="1">
    <citation type="submission" date="2021-06" db="EMBL/GenBank/DDBJ databases">
        <authorList>
            <person name="Hodson N. C."/>
            <person name="Mongue J. A."/>
            <person name="Jaron S. K."/>
        </authorList>
    </citation>
    <scope>NUCLEOTIDE SEQUENCE</scope>
</reference>
<protein>
    <submittedName>
        <fullName evidence="1">Uncharacterized protein</fullName>
    </submittedName>
</protein>
<keyword evidence="2" id="KW-1185">Reference proteome</keyword>
<evidence type="ECO:0000313" key="1">
    <source>
        <dbReference type="EMBL" id="CAG7716796.1"/>
    </source>
</evidence>
<comment type="caution">
    <text evidence="1">The sequence shown here is derived from an EMBL/GenBank/DDBJ whole genome shotgun (WGS) entry which is preliminary data.</text>
</comment>
<dbReference type="Proteomes" id="UP000708208">
    <property type="component" value="Unassembled WGS sequence"/>
</dbReference>
<evidence type="ECO:0000313" key="2">
    <source>
        <dbReference type="Proteomes" id="UP000708208"/>
    </source>
</evidence>
<gene>
    <name evidence="1" type="ORF">AFUS01_LOCUS6285</name>
</gene>
<sequence length="108" mass="12340">MELVIKLENSSPPSLTKAQCFLSECTSWEIVIIWINKYLDSRSELVSLDLISNYYIRDDGGTEDSGRFGSVIYEVSARFEHSKKTRLRFTDLLARINVNVNSDCTRAV</sequence>